<dbReference type="Pfam" id="PF21385">
    <property type="entry name" value="ACCA_BT"/>
    <property type="match status" value="1"/>
</dbReference>
<organism evidence="2 4">
    <name type="scientific">Puccinia coronata f. sp. avenae</name>
    <dbReference type="NCBI Taxonomy" id="200324"/>
    <lineage>
        <taxon>Eukaryota</taxon>
        <taxon>Fungi</taxon>
        <taxon>Dikarya</taxon>
        <taxon>Basidiomycota</taxon>
        <taxon>Pucciniomycotina</taxon>
        <taxon>Pucciniomycetes</taxon>
        <taxon>Pucciniales</taxon>
        <taxon>Pucciniaceae</taxon>
        <taxon>Puccinia</taxon>
    </lineage>
</organism>
<gene>
    <name evidence="3" type="ORF">PCANC_02681</name>
    <name evidence="2" type="ORF">PCANC_18820</name>
</gene>
<dbReference type="OrthoDB" id="3196667at2759"/>
<evidence type="ECO:0000259" key="1">
    <source>
        <dbReference type="Pfam" id="PF21385"/>
    </source>
</evidence>
<dbReference type="AlphaFoldDB" id="A0A2N5U520"/>
<name>A0A2N5U520_9BASI</name>
<sequence>MTAKRPDNTLAVIFGAVTKAHLQAVATSNENECILNKVQVPDKKLLRTAFTLDFIYENIKYRVLATQSAAGPRCSAMAAK</sequence>
<dbReference type="InterPro" id="IPR049074">
    <property type="entry name" value="ACCA_BT"/>
</dbReference>
<reference evidence="2 4" key="1">
    <citation type="submission" date="2017-11" db="EMBL/GenBank/DDBJ databases">
        <title>De novo assembly and phasing of dikaryotic genomes from two isolates of Puccinia coronata f. sp. avenae, the causal agent of oat crown rust.</title>
        <authorList>
            <person name="Miller M.E."/>
            <person name="Zhang Y."/>
            <person name="Omidvar V."/>
            <person name="Sperschneider J."/>
            <person name="Schwessinger B."/>
            <person name="Raley C."/>
            <person name="Palmer J.M."/>
            <person name="Garnica D."/>
            <person name="Upadhyaya N."/>
            <person name="Rathjen J."/>
            <person name="Taylor J.M."/>
            <person name="Park R.F."/>
            <person name="Dodds P.N."/>
            <person name="Hirsch C.D."/>
            <person name="Kianian S.F."/>
            <person name="Figueroa M."/>
        </authorList>
    </citation>
    <scope>NUCLEOTIDE SEQUENCE [LARGE SCALE GENOMIC DNA]</scope>
    <source>
        <strain evidence="2">12NC29</strain>
    </source>
</reference>
<dbReference type="EMBL" id="PGCJ01000314">
    <property type="protein sequence ID" value="PLW32810.1"/>
    <property type="molecule type" value="Genomic_DNA"/>
</dbReference>
<evidence type="ECO:0000313" key="2">
    <source>
        <dbReference type="EMBL" id="PLW32810.1"/>
    </source>
</evidence>
<keyword evidence="4" id="KW-1185">Reference proteome</keyword>
<accession>A0A2N5U520</accession>
<evidence type="ECO:0000313" key="3">
    <source>
        <dbReference type="EMBL" id="PLW57552.1"/>
    </source>
</evidence>
<dbReference type="STRING" id="200324.A0A2N5U520"/>
<dbReference type="Proteomes" id="UP000235388">
    <property type="component" value="Unassembled WGS sequence"/>
</dbReference>
<dbReference type="EMBL" id="PGCJ01000010">
    <property type="protein sequence ID" value="PLW57552.1"/>
    <property type="molecule type" value="Genomic_DNA"/>
</dbReference>
<feature type="domain" description="Acetyl-CoA carboxylase BT" evidence="1">
    <location>
        <begin position="7"/>
        <end position="70"/>
    </location>
</feature>
<protein>
    <recommendedName>
        <fullName evidence="1">Acetyl-CoA carboxylase BT domain-containing protein</fullName>
    </recommendedName>
</protein>
<proteinExistence type="predicted"/>
<evidence type="ECO:0000313" key="4">
    <source>
        <dbReference type="Proteomes" id="UP000235388"/>
    </source>
</evidence>
<comment type="caution">
    <text evidence="2">The sequence shown here is derived from an EMBL/GenBank/DDBJ whole genome shotgun (WGS) entry which is preliminary data.</text>
</comment>